<accession>A0A838WHD2</accession>
<protein>
    <submittedName>
        <fullName evidence="1">Uncharacterized protein</fullName>
    </submittedName>
</protein>
<evidence type="ECO:0000313" key="2">
    <source>
        <dbReference type="Proteomes" id="UP000538075"/>
    </source>
</evidence>
<reference evidence="1 2" key="1">
    <citation type="journal article" date="2020" name="J. Appl. Phycol.">
        <title>Morphological changes and genome evolution in Raphidiopsis raciborskii CS-506 after 23 years in culture.</title>
        <authorList>
            <person name="Willis A."/>
            <person name="Bent S.J."/>
            <person name="Jameson I.D."/>
        </authorList>
    </citation>
    <scope>NUCLEOTIDE SEQUENCE [LARGE SCALE GENOMIC DNA]</scope>
    <source>
        <strain evidence="1 2">CS-506_A</strain>
    </source>
</reference>
<comment type="caution">
    <text evidence="1">The sequence shown here is derived from an EMBL/GenBank/DDBJ whole genome shotgun (WGS) entry which is preliminary data.</text>
</comment>
<sequence length="46" mass="5164">MKLNAPMGLATHPTNNCASLLNVVFFQPPIFDIRIDNPVHKGDRIF</sequence>
<dbReference type="AlphaFoldDB" id="A0A838WHD2"/>
<organism evidence="1 2">
    <name type="scientific">Cylindrospermopsis raciborskii CS-506_A</name>
    <dbReference type="NCBI Taxonomy" id="2585140"/>
    <lineage>
        <taxon>Bacteria</taxon>
        <taxon>Bacillati</taxon>
        <taxon>Cyanobacteriota</taxon>
        <taxon>Cyanophyceae</taxon>
        <taxon>Nostocales</taxon>
        <taxon>Aphanizomenonaceae</taxon>
        <taxon>Cylindrospermopsis</taxon>
    </lineage>
</organism>
<proteinExistence type="predicted"/>
<dbReference type="EMBL" id="VDFG01000768">
    <property type="protein sequence ID" value="MBA4466118.1"/>
    <property type="molecule type" value="Genomic_DNA"/>
</dbReference>
<name>A0A838WHD2_9CYAN</name>
<dbReference type="Proteomes" id="UP000538075">
    <property type="component" value="Unassembled WGS sequence"/>
</dbReference>
<evidence type="ECO:0000313" key="1">
    <source>
        <dbReference type="EMBL" id="MBA4466118.1"/>
    </source>
</evidence>
<gene>
    <name evidence="1" type="ORF">FHK98_11280</name>
</gene>